<proteinExistence type="predicted"/>
<keyword evidence="2" id="KW-1185">Reference proteome</keyword>
<dbReference type="Proteomes" id="UP001497482">
    <property type="component" value="Chromosome 16"/>
</dbReference>
<gene>
    <name evidence="1" type="ORF">KC01_LOCUS14695</name>
</gene>
<reference evidence="1 2" key="1">
    <citation type="submission" date="2024-04" db="EMBL/GenBank/DDBJ databases">
        <authorList>
            <person name="Waldvogel A.-M."/>
            <person name="Schoenle A."/>
        </authorList>
    </citation>
    <scope>NUCLEOTIDE SEQUENCE [LARGE SCALE GENOMIC DNA]</scope>
</reference>
<sequence length="103" mass="11466">MPVCLPAHHLSLRRPILPVTIRRGTYPLLVSSSTSDRDRPVLRCLRGKGGGTWLQPYPALPTPNPNRRARWTSIPTRDILSRGVGKADTADCLQRSLRCALWG</sequence>
<protein>
    <submittedName>
        <fullName evidence="1">Uncharacterized protein</fullName>
    </submittedName>
</protein>
<accession>A0AAV2K3M1</accession>
<dbReference type="AlphaFoldDB" id="A0AAV2K3M1"/>
<dbReference type="EMBL" id="OZ035838">
    <property type="protein sequence ID" value="CAL1584339.1"/>
    <property type="molecule type" value="Genomic_DNA"/>
</dbReference>
<evidence type="ECO:0000313" key="1">
    <source>
        <dbReference type="EMBL" id="CAL1584339.1"/>
    </source>
</evidence>
<name>A0AAV2K3M1_KNICA</name>
<organism evidence="1 2">
    <name type="scientific">Knipowitschia caucasica</name>
    <name type="common">Caucasian dwarf goby</name>
    <name type="synonym">Pomatoschistus caucasicus</name>
    <dbReference type="NCBI Taxonomy" id="637954"/>
    <lineage>
        <taxon>Eukaryota</taxon>
        <taxon>Metazoa</taxon>
        <taxon>Chordata</taxon>
        <taxon>Craniata</taxon>
        <taxon>Vertebrata</taxon>
        <taxon>Euteleostomi</taxon>
        <taxon>Actinopterygii</taxon>
        <taxon>Neopterygii</taxon>
        <taxon>Teleostei</taxon>
        <taxon>Neoteleostei</taxon>
        <taxon>Acanthomorphata</taxon>
        <taxon>Gobiaria</taxon>
        <taxon>Gobiiformes</taxon>
        <taxon>Gobioidei</taxon>
        <taxon>Gobiidae</taxon>
        <taxon>Gobiinae</taxon>
        <taxon>Knipowitschia</taxon>
    </lineage>
</organism>
<evidence type="ECO:0000313" key="2">
    <source>
        <dbReference type="Proteomes" id="UP001497482"/>
    </source>
</evidence>